<dbReference type="EMBL" id="DRUB01000146">
    <property type="protein sequence ID" value="HHR96670.1"/>
    <property type="molecule type" value="Genomic_DNA"/>
</dbReference>
<feature type="transmembrane region" description="Helical" evidence="7">
    <location>
        <begin position="302"/>
        <end position="326"/>
    </location>
</feature>
<gene>
    <name evidence="10" type="ORF">ENL47_07710</name>
    <name evidence="9" type="ORF">ENM84_01450</name>
</gene>
<evidence type="ECO:0000256" key="7">
    <source>
        <dbReference type="SAM" id="Phobius"/>
    </source>
</evidence>
<keyword evidence="3" id="KW-1003">Cell membrane</keyword>
<feature type="transmembrane region" description="Helical" evidence="7">
    <location>
        <begin position="159"/>
        <end position="182"/>
    </location>
</feature>
<sequence>MYFNIVNMVFIVNTLLMAISSITYPVIPLYIVGSGLGIVLAGIVTSIASIASFSSQIIWGYISDRIGKRSRVMLYGCIIMVLFFSLATIFSNNILVLLSSYILSSVGSAAVGVSSYALIADISSRDLGKNMSIYWAGGSLGWATPLLFAGWLLKTYGVMSIFLISLLISSMVLVLTIAIIFIDRDIAVKSNRGGRWSVKPIINLMKNKAFLALYISSFMFMVGDVVKNIYIPQYHAYRVGLGESLATAILSLASWFEIPAILLFGHLLSIVSGVSIYIASLASMALYLYFNSVVGNFITASIVMASYSIVWASYITSVSVLVPITVDAENRGLALGLVNSNFALANIASNIVISYMVSSYGYNQTFITVATIMLALALFIAIAFKLSRPSS</sequence>
<protein>
    <submittedName>
        <fullName evidence="10">MFS transporter</fullName>
    </submittedName>
</protein>
<feature type="transmembrane region" description="Helical" evidence="7">
    <location>
        <begin position="333"/>
        <end position="353"/>
    </location>
</feature>
<dbReference type="PROSITE" id="PS50850">
    <property type="entry name" value="MFS"/>
    <property type="match status" value="1"/>
</dbReference>
<dbReference type="InterPro" id="IPR050171">
    <property type="entry name" value="MFS_Transporters"/>
</dbReference>
<evidence type="ECO:0000313" key="10">
    <source>
        <dbReference type="EMBL" id="HHR96670.1"/>
    </source>
</evidence>
<reference evidence="10" key="1">
    <citation type="journal article" date="2020" name="mSystems">
        <title>Genome- and Community-Level Interaction Insights into Carbon Utilization and Element Cycling Functions of Hydrothermarchaeota in Hydrothermal Sediment.</title>
        <authorList>
            <person name="Zhou Z."/>
            <person name="Liu Y."/>
            <person name="Xu W."/>
            <person name="Pan J."/>
            <person name="Luo Z.H."/>
            <person name="Li M."/>
        </authorList>
    </citation>
    <scope>NUCLEOTIDE SEQUENCE [LARGE SCALE GENOMIC DNA]</scope>
    <source>
        <strain evidence="10">SpSt-1</strain>
        <strain evidence="9">SpSt-1121</strain>
    </source>
</reference>
<evidence type="ECO:0000256" key="1">
    <source>
        <dbReference type="ARBA" id="ARBA00004651"/>
    </source>
</evidence>
<evidence type="ECO:0000259" key="8">
    <source>
        <dbReference type="PROSITE" id="PS50850"/>
    </source>
</evidence>
<keyword evidence="6 7" id="KW-0472">Membrane</keyword>
<dbReference type="EMBL" id="DRZI01000049">
    <property type="protein sequence ID" value="HHP81310.1"/>
    <property type="molecule type" value="Genomic_DNA"/>
</dbReference>
<evidence type="ECO:0000313" key="9">
    <source>
        <dbReference type="EMBL" id="HHP81310.1"/>
    </source>
</evidence>
<dbReference type="Pfam" id="PF07690">
    <property type="entry name" value="MFS_1"/>
    <property type="match status" value="1"/>
</dbReference>
<evidence type="ECO:0000256" key="3">
    <source>
        <dbReference type="ARBA" id="ARBA00022475"/>
    </source>
</evidence>
<keyword evidence="5 7" id="KW-1133">Transmembrane helix</keyword>
<feature type="transmembrane region" description="Helical" evidence="7">
    <location>
        <begin position="30"/>
        <end position="51"/>
    </location>
</feature>
<dbReference type="SUPFAM" id="SSF103473">
    <property type="entry name" value="MFS general substrate transporter"/>
    <property type="match status" value="1"/>
</dbReference>
<feature type="transmembrane region" description="Helical" evidence="7">
    <location>
        <begin position="209"/>
        <end position="230"/>
    </location>
</feature>
<dbReference type="GO" id="GO:0005886">
    <property type="term" value="C:plasma membrane"/>
    <property type="evidence" value="ECO:0007669"/>
    <property type="project" value="UniProtKB-SubCell"/>
</dbReference>
<proteinExistence type="predicted"/>
<feature type="transmembrane region" description="Helical" evidence="7">
    <location>
        <begin position="263"/>
        <end position="290"/>
    </location>
</feature>
<dbReference type="Gene3D" id="1.20.1250.20">
    <property type="entry name" value="MFS general substrate transporter like domains"/>
    <property type="match status" value="1"/>
</dbReference>
<evidence type="ECO:0000256" key="2">
    <source>
        <dbReference type="ARBA" id="ARBA00022448"/>
    </source>
</evidence>
<name>A0A7C5YTG6_9CREN</name>
<dbReference type="AlphaFoldDB" id="A0A7C5YTG6"/>
<evidence type="ECO:0000256" key="5">
    <source>
        <dbReference type="ARBA" id="ARBA00022989"/>
    </source>
</evidence>
<dbReference type="GO" id="GO:0022857">
    <property type="term" value="F:transmembrane transporter activity"/>
    <property type="evidence" value="ECO:0007669"/>
    <property type="project" value="InterPro"/>
</dbReference>
<feature type="transmembrane region" description="Helical" evidence="7">
    <location>
        <begin position="5"/>
        <end position="24"/>
    </location>
</feature>
<dbReference type="InterPro" id="IPR011701">
    <property type="entry name" value="MFS"/>
</dbReference>
<dbReference type="InterPro" id="IPR036259">
    <property type="entry name" value="MFS_trans_sf"/>
</dbReference>
<evidence type="ECO:0000256" key="4">
    <source>
        <dbReference type="ARBA" id="ARBA00022692"/>
    </source>
</evidence>
<dbReference type="PANTHER" id="PTHR23517">
    <property type="entry name" value="RESISTANCE PROTEIN MDTM, PUTATIVE-RELATED-RELATED"/>
    <property type="match status" value="1"/>
</dbReference>
<keyword evidence="4 7" id="KW-0812">Transmembrane</keyword>
<dbReference type="InterPro" id="IPR020846">
    <property type="entry name" value="MFS_dom"/>
</dbReference>
<evidence type="ECO:0000256" key="6">
    <source>
        <dbReference type="ARBA" id="ARBA00023136"/>
    </source>
</evidence>
<feature type="transmembrane region" description="Helical" evidence="7">
    <location>
        <begin position="72"/>
        <end position="95"/>
    </location>
</feature>
<comment type="caution">
    <text evidence="10">The sequence shown here is derived from an EMBL/GenBank/DDBJ whole genome shotgun (WGS) entry which is preliminary data.</text>
</comment>
<feature type="domain" description="Major facilitator superfamily (MFS) profile" evidence="8">
    <location>
        <begin position="1"/>
        <end position="388"/>
    </location>
</feature>
<comment type="subcellular location">
    <subcellularLocation>
        <location evidence="1">Cell membrane</location>
        <topology evidence="1">Multi-pass membrane protein</topology>
    </subcellularLocation>
</comment>
<feature type="transmembrane region" description="Helical" evidence="7">
    <location>
        <begin position="101"/>
        <end position="120"/>
    </location>
</feature>
<feature type="transmembrane region" description="Helical" evidence="7">
    <location>
        <begin position="365"/>
        <end position="384"/>
    </location>
</feature>
<keyword evidence="2" id="KW-0813">Transport</keyword>
<accession>A0A7C5YTG6</accession>
<organism evidence="10">
    <name type="scientific">Ignisphaera aggregans</name>
    <dbReference type="NCBI Taxonomy" id="334771"/>
    <lineage>
        <taxon>Archaea</taxon>
        <taxon>Thermoproteota</taxon>
        <taxon>Thermoprotei</taxon>
        <taxon>Desulfurococcales</taxon>
        <taxon>Desulfurococcaceae</taxon>
        <taxon>Ignisphaera</taxon>
    </lineage>
</organism>
<feature type="transmembrane region" description="Helical" evidence="7">
    <location>
        <begin position="132"/>
        <end position="153"/>
    </location>
</feature>